<dbReference type="GO" id="GO:0015677">
    <property type="term" value="P:copper ion import"/>
    <property type="evidence" value="ECO:0007669"/>
    <property type="project" value="TreeGrafter"/>
</dbReference>
<dbReference type="PANTHER" id="PTHR14239">
    <property type="entry name" value="DUDULIN-RELATED"/>
    <property type="match status" value="1"/>
</dbReference>
<keyword evidence="4" id="KW-1185">Reference proteome</keyword>
<dbReference type="EMBL" id="QJVD01000001">
    <property type="protein sequence ID" value="PYI69622.1"/>
    <property type="molecule type" value="Genomic_DNA"/>
</dbReference>
<dbReference type="GO" id="GO:0005886">
    <property type="term" value="C:plasma membrane"/>
    <property type="evidence" value="ECO:0007669"/>
    <property type="project" value="TreeGrafter"/>
</dbReference>
<dbReference type="SUPFAM" id="SSF51735">
    <property type="entry name" value="NAD(P)-binding Rossmann-fold domains"/>
    <property type="match status" value="1"/>
</dbReference>
<keyword evidence="1" id="KW-0560">Oxidoreductase</keyword>
<dbReference type="GO" id="GO:0052851">
    <property type="term" value="F:ferric-chelate reductase (NADPH) activity"/>
    <property type="evidence" value="ECO:0007669"/>
    <property type="project" value="TreeGrafter"/>
</dbReference>
<sequence length="229" mass="23822">MTTYTESEPQTIGILGAGRVGTAVARQALLAGYRVLIAASGDSKDIALIIQIMAPGAIAASAEQVMAEADLVVLSVPLHKFRTLDPAGLAGKHVIDTMNYWRDTNGDMPELEDAPSSSELVHAHIPGAHLAKALNHIGYHELELDARPAGAPVRRALAVATDDDGTRALVLEFIERLGFDAVDAGSLANGTALETDTPIFIGSYDRAGLQAQLAAHAAAKNGLELAGAS</sequence>
<proteinExistence type="predicted"/>
<dbReference type="InterPro" id="IPR051267">
    <property type="entry name" value="STEAP_metalloreductase"/>
</dbReference>
<evidence type="ECO:0000313" key="4">
    <source>
        <dbReference type="Proteomes" id="UP000247832"/>
    </source>
</evidence>
<dbReference type="PANTHER" id="PTHR14239:SF0">
    <property type="entry name" value="F420-DEPENDENT NADP REDUCTASE"/>
    <property type="match status" value="1"/>
</dbReference>
<dbReference type="OrthoDB" id="1523398at2"/>
<evidence type="ECO:0000313" key="3">
    <source>
        <dbReference type="EMBL" id="PYI69622.1"/>
    </source>
</evidence>
<feature type="domain" description="Pyrroline-5-carboxylate reductase catalytic N-terminal" evidence="2">
    <location>
        <begin position="11"/>
        <end position="100"/>
    </location>
</feature>
<name>A0A2V5LF19_9MICC</name>
<dbReference type="RefSeq" id="WP_110499045.1">
    <property type="nucleotide sequence ID" value="NZ_QJVD01000001.1"/>
</dbReference>
<dbReference type="Gene3D" id="3.40.50.720">
    <property type="entry name" value="NAD(P)-binding Rossmann-like Domain"/>
    <property type="match status" value="1"/>
</dbReference>
<gene>
    <name evidence="3" type="ORF">CVV68_00465</name>
</gene>
<organism evidence="3 4">
    <name type="scientific">Arthrobacter livingstonensis</name>
    <dbReference type="NCBI Taxonomy" id="670078"/>
    <lineage>
        <taxon>Bacteria</taxon>
        <taxon>Bacillati</taxon>
        <taxon>Actinomycetota</taxon>
        <taxon>Actinomycetes</taxon>
        <taxon>Micrococcales</taxon>
        <taxon>Micrococcaceae</taxon>
        <taxon>Arthrobacter</taxon>
    </lineage>
</organism>
<dbReference type="InterPro" id="IPR036291">
    <property type="entry name" value="NAD(P)-bd_dom_sf"/>
</dbReference>
<evidence type="ECO:0000256" key="1">
    <source>
        <dbReference type="ARBA" id="ARBA00023002"/>
    </source>
</evidence>
<dbReference type="GO" id="GO:0008823">
    <property type="term" value="F:cupric reductase (NADH) activity"/>
    <property type="evidence" value="ECO:0007669"/>
    <property type="project" value="TreeGrafter"/>
</dbReference>
<comment type="caution">
    <text evidence="3">The sequence shown here is derived from an EMBL/GenBank/DDBJ whole genome shotgun (WGS) entry which is preliminary data.</text>
</comment>
<accession>A0A2V5LF19</accession>
<dbReference type="InterPro" id="IPR028939">
    <property type="entry name" value="P5C_Rdtase_cat_N"/>
</dbReference>
<evidence type="ECO:0000259" key="2">
    <source>
        <dbReference type="Pfam" id="PF03807"/>
    </source>
</evidence>
<reference evidence="3 4" key="1">
    <citation type="submission" date="2018-05" db="EMBL/GenBank/DDBJ databases">
        <title>Genetic diversity of glacier-inhabiting Cryobacterium bacteria in China and description of Cryobacterium mengkeensis sp. nov. and Arthrobacter glacialis sp. nov.</title>
        <authorList>
            <person name="Liu Q."/>
            <person name="Xin Y.-H."/>
        </authorList>
    </citation>
    <scope>NUCLEOTIDE SEQUENCE [LARGE SCALE GENOMIC DNA]</scope>
    <source>
        <strain evidence="3 4">LI2</strain>
    </source>
</reference>
<dbReference type="AlphaFoldDB" id="A0A2V5LF19"/>
<dbReference type="Pfam" id="PF03807">
    <property type="entry name" value="F420_oxidored"/>
    <property type="match status" value="1"/>
</dbReference>
<protein>
    <submittedName>
        <fullName evidence="3">NADP oxidoreductase</fullName>
    </submittedName>
</protein>
<dbReference type="Proteomes" id="UP000247832">
    <property type="component" value="Unassembled WGS sequence"/>
</dbReference>